<feature type="domain" description="Ketoreductase" evidence="5">
    <location>
        <begin position="11"/>
        <end position="191"/>
    </location>
</feature>
<dbReference type="AlphaFoldDB" id="A0A132NBL0"/>
<dbReference type="PRINTS" id="PR00081">
    <property type="entry name" value="GDHRDH"/>
</dbReference>
<comment type="caution">
    <text evidence="6">The sequence shown here is derived from an EMBL/GenBank/DDBJ whole genome shotgun (WGS) entry which is preliminary data.</text>
</comment>
<feature type="region of interest" description="Disordered" evidence="4">
    <location>
        <begin position="194"/>
        <end position="215"/>
    </location>
</feature>
<gene>
    <name evidence="7" type="ORF">HSCHL_1180</name>
    <name evidence="6" type="ORF">SA87_01090</name>
</gene>
<dbReference type="InterPro" id="IPR057326">
    <property type="entry name" value="KR_dom"/>
</dbReference>
<dbReference type="FunFam" id="3.40.50.720:FF:000084">
    <property type="entry name" value="Short-chain dehydrogenase reductase"/>
    <property type="match status" value="1"/>
</dbReference>
<evidence type="ECO:0000256" key="2">
    <source>
        <dbReference type="ARBA" id="ARBA00023002"/>
    </source>
</evidence>
<dbReference type="InterPro" id="IPR020904">
    <property type="entry name" value="Sc_DH/Rdtase_CS"/>
</dbReference>
<evidence type="ECO:0000313" key="7">
    <source>
        <dbReference type="EMBL" id="PTQ51776.1"/>
    </source>
</evidence>
<dbReference type="SUPFAM" id="SSF51735">
    <property type="entry name" value="NAD(P)-binding Rossmann-fold domains"/>
    <property type="match status" value="1"/>
</dbReference>
<dbReference type="InterPro" id="IPR036291">
    <property type="entry name" value="NAD(P)-bd_dom_sf"/>
</dbReference>
<evidence type="ECO:0000313" key="8">
    <source>
        <dbReference type="Proteomes" id="UP000243024"/>
    </source>
</evidence>
<evidence type="ECO:0000259" key="5">
    <source>
        <dbReference type="SMART" id="SM00822"/>
    </source>
</evidence>
<comment type="similarity">
    <text evidence="1">Belongs to the short-chain dehydrogenases/reductases (SDR) family.</text>
</comment>
<dbReference type="Pfam" id="PF13561">
    <property type="entry name" value="adh_short_C2"/>
    <property type="match status" value="1"/>
</dbReference>
<accession>A0A132NBL0</accession>
<dbReference type="InterPro" id="IPR002347">
    <property type="entry name" value="SDR_fam"/>
</dbReference>
<dbReference type="PROSITE" id="PS00061">
    <property type="entry name" value="ADH_SHORT"/>
    <property type="match status" value="1"/>
</dbReference>
<keyword evidence="8" id="KW-1185">Reference proteome</keyword>
<keyword evidence="2" id="KW-0560">Oxidoreductase</keyword>
<evidence type="ECO:0000256" key="3">
    <source>
        <dbReference type="ARBA" id="ARBA00023027"/>
    </source>
</evidence>
<evidence type="ECO:0000313" key="6">
    <source>
        <dbReference type="EMBL" id="OAR04294.1"/>
    </source>
</evidence>
<reference evidence="7 9" key="2">
    <citation type="submission" date="2017-08" db="EMBL/GenBank/DDBJ databases">
        <title>Burning lignite coal seam in the remote Altai Mountains harbors a hydrogen-driven thermophilic microbial community.</title>
        <authorList>
            <person name="Kadnikov V.V."/>
            <person name="Mardanov A.V."/>
            <person name="Ivasenko D."/>
            <person name="Beletsky A.V."/>
            <person name="Karnachuk O.V."/>
            <person name="Ravin N.V."/>
        </authorList>
    </citation>
    <scope>NUCLEOTIDE SEQUENCE [LARGE SCALE GENOMIC DNA]</scope>
    <source>
        <strain evidence="7">AL33</strain>
    </source>
</reference>
<dbReference type="PANTHER" id="PTHR24321:SF8">
    <property type="entry name" value="ESTRADIOL 17-BETA-DEHYDROGENASE 8-RELATED"/>
    <property type="match status" value="1"/>
</dbReference>
<organism evidence="6 8">
    <name type="scientific">Hydrogenibacillus schlegelii</name>
    <name type="common">Bacillus schlegelii</name>
    <dbReference type="NCBI Taxonomy" id="1484"/>
    <lineage>
        <taxon>Bacteria</taxon>
        <taxon>Bacillati</taxon>
        <taxon>Bacillota</taxon>
        <taxon>Bacilli</taxon>
        <taxon>Bacillales</taxon>
        <taxon>Bacillales Family X. Incertae Sedis</taxon>
        <taxon>Hydrogenibacillus</taxon>
    </lineage>
</organism>
<name>A0A132NBL0_HYDSH</name>
<dbReference type="SMART" id="SM00822">
    <property type="entry name" value="PKS_KR"/>
    <property type="match status" value="1"/>
</dbReference>
<dbReference type="Gene3D" id="3.40.50.720">
    <property type="entry name" value="NAD(P)-binding Rossmann-like Domain"/>
    <property type="match status" value="1"/>
</dbReference>
<dbReference type="GO" id="GO:0008206">
    <property type="term" value="P:bile acid metabolic process"/>
    <property type="evidence" value="ECO:0007669"/>
    <property type="project" value="UniProtKB-ARBA"/>
</dbReference>
<dbReference type="GO" id="GO:0016491">
    <property type="term" value="F:oxidoreductase activity"/>
    <property type="evidence" value="ECO:0007669"/>
    <property type="project" value="UniProtKB-KW"/>
</dbReference>
<dbReference type="EMBL" id="PEBV01000040">
    <property type="protein sequence ID" value="PTQ51776.1"/>
    <property type="molecule type" value="Genomic_DNA"/>
</dbReference>
<evidence type="ECO:0000256" key="1">
    <source>
        <dbReference type="ARBA" id="ARBA00006484"/>
    </source>
</evidence>
<keyword evidence="3" id="KW-0520">NAD</keyword>
<protein>
    <submittedName>
        <fullName evidence="7">3-oxoacyl-[acyl-carrier protein] reductase</fullName>
    </submittedName>
</protein>
<proteinExistence type="inferred from homology"/>
<dbReference type="PANTHER" id="PTHR24321">
    <property type="entry name" value="DEHYDROGENASES, SHORT CHAIN"/>
    <property type="match status" value="1"/>
</dbReference>
<reference evidence="6 8" key="1">
    <citation type="submission" date="2015-09" db="EMBL/GenBank/DDBJ databases">
        <title>Draft genome sequence of Hydrogenibacillus schlegelii DSM 2000.</title>
        <authorList>
            <person name="Hemp J."/>
        </authorList>
    </citation>
    <scope>NUCLEOTIDE SEQUENCE [LARGE SCALE GENOMIC DNA]</scope>
    <source>
        <strain evidence="6 8">MA 48</strain>
    </source>
</reference>
<dbReference type="Proteomes" id="UP000244180">
    <property type="component" value="Unassembled WGS sequence"/>
</dbReference>
<evidence type="ECO:0000256" key="4">
    <source>
        <dbReference type="SAM" id="MobiDB-lite"/>
    </source>
</evidence>
<dbReference type="OrthoDB" id="9803333at2"/>
<dbReference type="Proteomes" id="UP000243024">
    <property type="component" value="Unassembled WGS sequence"/>
</dbReference>
<evidence type="ECO:0000313" key="9">
    <source>
        <dbReference type="Proteomes" id="UP000244180"/>
    </source>
</evidence>
<dbReference type="EMBL" id="JXBB01000021">
    <property type="protein sequence ID" value="OAR04294.1"/>
    <property type="molecule type" value="Genomic_DNA"/>
</dbReference>
<dbReference type="STRING" id="1484.SA87_01090"/>
<sequence length="256" mass="27016">MEEAPFRFDGRTAVITGAAGAIGRATAVVFARQGARVVLIDRNEAGLLRTLSQVEAVGGLGRAVVGDLRDPEAIDRVATEVRAAVLAIDVLAHVAGIGWTGRLGERPLAAWDEVLAVNLRAPYRLTEALLPAFSDGSAVVMVASTRALMSEPHTEPYSAAKGGLVALTHALAITLGPRIRVNAVSPGWIDPADWADDPDPAARPSPEDHAWHPVGRVGRPEDVAYAILFLASREAGFITGAHLIVDGGMTRKMVYL</sequence>